<keyword evidence="1" id="KW-0732">Signal</keyword>
<dbReference type="RefSeq" id="WP_095335045.1">
    <property type="nucleotide sequence ID" value="NZ_NQNY01000014.1"/>
</dbReference>
<dbReference type="PROSITE" id="PS51257">
    <property type="entry name" value="PROKAR_LIPOPROTEIN"/>
    <property type="match status" value="1"/>
</dbReference>
<reference evidence="3" key="1">
    <citation type="submission" date="2017-08" db="EMBL/GenBank/DDBJ databases">
        <authorList>
            <person name="Alvarez-Ponce D."/>
            <person name="Weitzman C.L."/>
            <person name="Tillett R.L."/>
            <person name="Sandmeier F.C."/>
            <person name="Tracy C.R."/>
        </authorList>
    </citation>
    <scope>NUCLEOTIDE SEQUENCE [LARGE SCALE GENOMIC DNA]</scope>
    <source>
        <strain evidence="3">723</strain>
    </source>
</reference>
<dbReference type="Proteomes" id="UP000216943">
    <property type="component" value="Unassembled WGS sequence"/>
</dbReference>
<name>A0A269TI20_9BACT</name>
<feature type="signal peptide" evidence="1">
    <location>
        <begin position="1"/>
        <end position="26"/>
    </location>
</feature>
<organism evidence="2 3">
    <name type="scientific">Mycoplasmopsis agassizii</name>
    <dbReference type="NCBI Taxonomy" id="33922"/>
    <lineage>
        <taxon>Bacteria</taxon>
        <taxon>Bacillati</taxon>
        <taxon>Mycoplasmatota</taxon>
        <taxon>Mycoplasmoidales</taxon>
        <taxon>Metamycoplasmataceae</taxon>
        <taxon>Mycoplasmopsis</taxon>
    </lineage>
</organism>
<proteinExistence type="predicted"/>
<dbReference type="AlphaFoldDB" id="A0A269TI20"/>
<evidence type="ECO:0000313" key="2">
    <source>
        <dbReference type="EMBL" id="PAK21041.1"/>
    </source>
</evidence>
<accession>A0A269TI20</accession>
<evidence type="ECO:0000313" key="3">
    <source>
        <dbReference type="Proteomes" id="UP000216943"/>
    </source>
</evidence>
<sequence length="800" mass="91164">MIKNKRGKSFLKLALIASSFTIVATAISCSTPSNPLVLTPIDINAASILIKAETSYKVQESIIAKSPSVIKTELDTQEKLRTAFGLNELVLGTYNLTLAIKDPDDVEGKLKLSVRVANATNVDTASKDLEISGFLKFTRIDLDAIVTKINSTVETARASISKKITSEQFKNLVSDIFKFEQYFKASTNIDNVTFENYEVTTEAQKATIKFEIKQTNVPANKKSLSFEFTNFSEVNQDELATTIYNSLNNQTLDMETSITREAFKNSIIIEENQIKLNDAWSDNFKTKIGEFNKSLKSVQDLSFSFKDEENDNLTFSLTYKFNDADYSAILKLNNFRTEAEQKEITHKWKLENDSDYKAFYDVLNSIKTADWNLNSIWNKQKYLSYFETLNPNGSIKFLNTEKLEIFSKFVISEKSKNILKNSFIKNVTLTNDKDVLRAEFFVISENGLNEKVNVILNFGASSPAPELSQTATEIIAFFDTFESKFITFDIQLRSNNELEVKSFYERIKTLEGDVLLNALKEESGEAGKGRIDQILVDKTERELQLELTDNNLKLYLTLKLNGLSRKYIFTVTGFGEGLNDPSQVQTNFSLWKLKLEVFLLRNLHLKQGTVISNFYQELLAKSSAERLDIIKGLISDQATKDLFDKYDLKVTTISYNASDKLTWNMLKVNLEFNNIITNKKETLTLTLESDYSDVVVYNVIQTRVNFFANKTYTIAKDVSSYIFKQEIDNRYTNGTYIIDAIAMYLNPRDQVEFRSLAQSPFTKFEFAIDTKDKTTINMTVTAQLDKIIKTFTIKITGFKI</sequence>
<dbReference type="EMBL" id="NQNY01000014">
    <property type="protein sequence ID" value="PAK21041.1"/>
    <property type="molecule type" value="Genomic_DNA"/>
</dbReference>
<comment type="caution">
    <text evidence="2">The sequence shown here is derived from an EMBL/GenBank/DDBJ whole genome shotgun (WGS) entry which is preliminary data.</text>
</comment>
<feature type="chain" id="PRO_5012424770" description="Lipoprotein associated domain-containing protein" evidence="1">
    <location>
        <begin position="27"/>
        <end position="800"/>
    </location>
</feature>
<gene>
    <name evidence="2" type="ORF">CJJ23_03875</name>
</gene>
<dbReference type="OrthoDB" id="9879597at2"/>
<evidence type="ECO:0000256" key="1">
    <source>
        <dbReference type="SAM" id="SignalP"/>
    </source>
</evidence>
<evidence type="ECO:0008006" key="4">
    <source>
        <dbReference type="Google" id="ProtNLM"/>
    </source>
</evidence>
<protein>
    <recommendedName>
        <fullName evidence="4">Lipoprotein associated domain-containing protein</fullName>
    </recommendedName>
</protein>